<dbReference type="OMA" id="RHAKENC"/>
<evidence type="ECO:0000256" key="1">
    <source>
        <dbReference type="SAM" id="MobiDB-lite"/>
    </source>
</evidence>
<dbReference type="InParanoid" id="E2A5D2"/>
<feature type="compositionally biased region" description="Basic and acidic residues" evidence="1">
    <location>
        <begin position="268"/>
        <end position="292"/>
    </location>
</feature>
<sequence length="335" mass="36926">MSTSAHQQAAIRRLEELFRDVKLEQLHNNPELIKHELKIDKCCEVHGKHAKENCWNRRGSFGNATRKDSFGRHEAYNYSATSPRRGSLGIPMSPPKRELHPSTFPSTLRKNPLGSSMSAINNTRKDLFSNTIGGSPLRRDPIGRSMGCLRKDTMSNYNSPLRRDYVAKSMTNLQRPATIRRDAAAPNLASLFVATSADYRANMRTGLSSSNGDLKARSYSNGNLRSCLAGSSGNLKGNLNVTLSSGDPASSGSLKKPDGKSLSSGRRGSYDRRRLSTDSLDNLKRNSWDPGRRGSSGSSGGWDDPIWEEGSFAGQVMMSSVYQSQIGLRKYHRPT</sequence>
<dbReference type="Proteomes" id="UP000000311">
    <property type="component" value="Unassembled WGS sequence"/>
</dbReference>
<gene>
    <name evidence="2" type="ORF">EAG_06080</name>
</gene>
<evidence type="ECO:0000313" key="3">
    <source>
        <dbReference type="Proteomes" id="UP000000311"/>
    </source>
</evidence>
<reference evidence="2 3" key="1">
    <citation type="journal article" date="2010" name="Science">
        <title>Genomic comparison of the ants Camponotus floridanus and Harpegnathos saltator.</title>
        <authorList>
            <person name="Bonasio R."/>
            <person name="Zhang G."/>
            <person name="Ye C."/>
            <person name="Mutti N.S."/>
            <person name="Fang X."/>
            <person name="Qin N."/>
            <person name="Donahue G."/>
            <person name="Yang P."/>
            <person name="Li Q."/>
            <person name="Li C."/>
            <person name="Zhang P."/>
            <person name="Huang Z."/>
            <person name="Berger S.L."/>
            <person name="Reinberg D."/>
            <person name="Wang J."/>
            <person name="Liebig J."/>
        </authorList>
    </citation>
    <scope>NUCLEOTIDE SEQUENCE [LARGE SCALE GENOMIC DNA]</scope>
    <source>
        <strain evidence="3">C129</strain>
    </source>
</reference>
<accession>E2A5D2</accession>
<protein>
    <submittedName>
        <fullName evidence="2">Uncharacterized protein</fullName>
    </submittedName>
</protein>
<dbReference type="STRING" id="104421.E2A5D2"/>
<dbReference type="AlphaFoldDB" id="E2A5D2"/>
<feature type="compositionally biased region" description="Polar residues" evidence="1">
    <location>
        <begin position="103"/>
        <end position="116"/>
    </location>
</feature>
<organism evidence="3">
    <name type="scientific">Camponotus floridanus</name>
    <name type="common">Florida carpenter ant</name>
    <dbReference type="NCBI Taxonomy" id="104421"/>
    <lineage>
        <taxon>Eukaryota</taxon>
        <taxon>Metazoa</taxon>
        <taxon>Ecdysozoa</taxon>
        <taxon>Arthropoda</taxon>
        <taxon>Hexapoda</taxon>
        <taxon>Insecta</taxon>
        <taxon>Pterygota</taxon>
        <taxon>Neoptera</taxon>
        <taxon>Endopterygota</taxon>
        <taxon>Hymenoptera</taxon>
        <taxon>Apocrita</taxon>
        <taxon>Aculeata</taxon>
        <taxon>Formicoidea</taxon>
        <taxon>Formicidae</taxon>
        <taxon>Formicinae</taxon>
        <taxon>Camponotus</taxon>
    </lineage>
</organism>
<keyword evidence="3" id="KW-1185">Reference proteome</keyword>
<dbReference type="EMBL" id="GL436921">
    <property type="protein sequence ID" value="EFN71354.1"/>
    <property type="molecule type" value="Genomic_DNA"/>
</dbReference>
<name>E2A5D2_CAMFO</name>
<feature type="compositionally biased region" description="Low complexity" evidence="1">
    <location>
        <begin position="293"/>
        <end position="304"/>
    </location>
</feature>
<evidence type="ECO:0000313" key="2">
    <source>
        <dbReference type="EMBL" id="EFN71354.1"/>
    </source>
</evidence>
<feature type="region of interest" description="Disordered" evidence="1">
    <location>
        <begin position="81"/>
        <end position="116"/>
    </location>
</feature>
<feature type="region of interest" description="Disordered" evidence="1">
    <location>
        <begin position="239"/>
        <end position="306"/>
    </location>
</feature>
<proteinExistence type="predicted"/>
<feature type="compositionally biased region" description="Polar residues" evidence="1">
    <location>
        <begin position="239"/>
        <end position="253"/>
    </location>
</feature>